<dbReference type="InterPro" id="IPR022062">
    <property type="entry name" value="DUF3618"/>
</dbReference>
<dbReference type="Pfam" id="PF12277">
    <property type="entry name" value="DUF3618"/>
    <property type="match status" value="1"/>
</dbReference>
<protein>
    <submittedName>
        <fullName evidence="2">YtxH domain-containing protein</fullName>
    </submittedName>
</protein>
<reference evidence="2" key="1">
    <citation type="journal article" date="2015" name="Int. J. Syst. Evol. Microbiol.">
        <title>Rhizobium oryzicola sp. nov., potential plant-growth-promoting endophytic bacteria isolated from rice roots.</title>
        <authorList>
            <person name="Zhang X.X."/>
            <person name="Gao J.S."/>
            <person name="Cao Y.H."/>
            <person name="Sheirdil R.A."/>
            <person name="Wang X.C."/>
            <person name="Zhang L."/>
        </authorList>
    </citation>
    <scope>NUCLEOTIDE SEQUENCE</scope>
    <source>
        <strain evidence="2">05753</strain>
    </source>
</reference>
<accession>A0ABT8SSC1</accession>
<feature type="compositionally biased region" description="Basic and acidic residues" evidence="1">
    <location>
        <begin position="308"/>
        <end position="326"/>
    </location>
</feature>
<sequence>MAYDTENARPEEIEREIEQDRRRIGERLDEIQNRMSPGQLVDEALAYAKSSGGGEFLSNLAGSMKTNPVPVALMGISLAWLMASRNSGTAADSHEADDVDYPLATVAGPVRRVGPVEQDQNGRFSHFADATGQRFKAMTDTTGRRAGHFVDQTGQTYRGFRDSAGRQINDIRDEAGTLFDEASGWLSDTWRHVSHATAKAGRHVSEAGRSAGKSSMDMGSSLFEQTQRMNDTILRQFKDQPLIGGALAFAVGAAIGAALPRTEQEDEVLGEMADRVKDQVGHQAASAMDKAEHLASDAYRRATQVAADVHDAARDRLTEETRHLRGTDTAPTRPH</sequence>
<dbReference type="RefSeq" id="WP_302074789.1">
    <property type="nucleotide sequence ID" value="NZ_JAUKWQ010000001.1"/>
</dbReference>
<organism evidence="2 3">
    <name type="scientific">Rhizobium oryzicola</name>
    <dbReference type="NCBI Taxonomy" id="1232668"/>
    <lineage>
        <taxon>Bacteria</taxon>
        <taxon>Pseudomonadati</taxon>
        <taxon>Pseudomonadota</taxon>
        <taxon>Alphaproteobacteria</taxon>
        <taxon>Hyphomicrobiales</taxon>
        <taxon>Rhizobiaceae</taxon>
        <taxon>Rhizobium/Agrobacterium group</taxon>
        <taxon>Rhizobium</taxon>
    </lineage>
</organism>
<proteinExistence type="predicted"/>
<gene>
    <name evidence="2" type="ORF">Q2T52_00815</name>
</gene>
<name>A0ABT8SSC1_9HYPH</name>
<evidence type="ECO:0000313" key="2">
    <source>
        <dbReference type="EMBL" id="MDO1580627.1"/>
    </source>
</evidence>
<dbReference type="EMBL" id="JAUKWQ010000001">
    <property type="protein sequence ID" value="MDO1580627.1"/>
    <property type="molecule type" value="Genomic_DNA"/>
</dbReference>
<comment type="caution">
    <text evidence="2">The sequence shown here is derived from an EMBL/GenBank/DDBJ whole genome shotgun (WGS) entry which is preliminary data.</text>
</comment>
<dbReference type="Proteomes" id="UP001169006">
    <property type="component" value="Unassembled WGS sequence"/>
</dbReference>
<reference evidence="2" key="2">
    <citation type="submission" date="2023-07" db="EMBL/GenBank/DDBJ databases">
        <authorList>
            <person name="Sun H."/>
        </authorList>
    </citation>
    <scope>NUCLEOTIDE SEQUENCE</scope>
    <source>
        <strain evidence="2">05753</strain>
    </source>
</reference>
<evidence type="ECO:0000313" key="3">
    <source>
        <dbReference type="Proteomes" id="UP001169006"/>
    </source>
</evidence>
<feature type="region of interest" description="Disordered" evidence="1">
    <location>
        <begin position="306"/>
        <end position="335"/>
    </location>
</feature>
<evidence type="ECO:0000256" key="1">
    <source>
        <dbReference type="SAM" id="MobiDB-lite"/>
    </source>
</evidence>
<keyword evidence="3" id="KW-1185">Reference proteome</keyword>